<sequence length="137" mass="15887">MWDAAYFRFLRARINIRQLDIPETVIIQRKADEYVLRIGQVIAQQRLVMVENNGLQPVPAVCNGTAYRIQDAAEEHHLAVIYEFLQVKIQHVAIQIGDATLQMPHPAYFRIDRSFRLGGKKLLQRRRIDHVMPVTIA</sequence>
<organism evidence="1">
    <name type="scientific">mine drainage metagenome</name>
    <dbReference type="NCBI Taxonomy" id="410659"/>
    <lineage>
        <taxon>unclassified sequences</taxon>
        <taxon>metagenomes</taxon>
        <taxon>ecological metagenomes</taxon>
    </lineage>
</organism>
<protein>
    <submittedName>
        <fullName evidence="1">Uncharacterized protein</fullName>
    </submittedName>
</protein>
<dbReference type="AlphaFoldDB" id="A0A1J5PEZ9"/>
<dbReference type="EMBL" id="MLJW01004440">
    <property type="protein sequence ID" value="OIQ69958.1"/>
    <property type="molecule type" value="Genomic_DNA"/>
</dbReference>
<proteinExistence type="predicted"/>
<accession>A0A1J5PEZ9</accession>
<name>A0A1J5PEZ9_9ZZZZ</name>
<reference evidence="1" key="1">
    <citation type="submission" date="2016-10" db="EMBL/GenBank/DDBJ databases">
        <title>Sequence of Gallionella enrichment culture.</title>
        <authorList>
            <person name="Poehlein A."/>
            <person name="Muehling M."/>
            <person name="Daniel R."/>
        </authorList>
    </citation>
    <scope>NUCLEOTIDE SEQUENCE</scope>
</reference>
<evidence type="ECO:0000313" key="1">
    <source>
        <dbReference type="EMBL" id="OIQ69958.1"/>
    </source>
</evidence>
<gene>
    <name evidence="1" type="ORF">GALL_484340</name>
</gene>
<comment type="caution">
    <text evidence="1">The sequence shown here is derived from an EMBL/GenBank/DDBJ whole genome shotgun (WGS) entry which is preliminary data.</text>
</comment>